<dbReference type="VEuPathDB" id="FungiDB:JI435_128420"/>
<keyword evidence="2" id="KW-1185">Reference proteome</keyword>
<gene>
    <name evidence="1" type="ORF">JI435_128420</name>
</gene>
<dbReference type="AlphaFoldDB" id="A0A7U2FIX8"/>
<name>A0A7U2FIX8_PHANO</name>
<accession>A0A7U2FIX8</accession>
<dbReference type="EMBL" id="CP069038">
    <property type="protein sequence ID" value="QRD04105.1"/>
    <property type="molecule type" value="Genomic_DNA"/>
</dbReference>
<protein>
    <submittedName>
        <fullName evidence="1">Uncharacterized protein</fullName>
    </submittedName>
</protein>
<organism evidence="1 2">
    <name type="scientific">Phaeosphaeria nodorum (strain SN15 / ATCC MYA-4574 / FGSC 10173)</name>
    <name type="common">Glume blotch fungus</name>
    <name type="synonym">Parastagonospora nodorum</name>
    <dbReference type="NCBI Taxonomy" id="321614"/>
    <lineage>
        <taxon>Eukaryota</taxon>
        <taxon>Fungi</taxon>
        <taxon>Dikarya</taxon>
        <taxon>Ascomycota</taxon>
        <taxon>Pezizomycotina</taxon>
        <taxon>Dothideomycetes</taxon>
        <taxon>Pleosporomycetidae</taxon>
        <taxon>Pleosporales</taxon>
        <taxon>Pleosporineae</taxon>
        <taxon>Phaeosphaeriaceae</taxon>
        <taxon>Parastagonospora</taxon>
    </lineage>
</organism>
<evidence type="ECO:0000313" key="2">
    <source>
        <dbReference type="Proteomes" id="UP000663193"/>
    </source>
</evidence>
<evidence type="ECO:0000313" key="1">
    <source>
        <dbReference type="EMBL" id="QRD04105.1"/>
    </source>
</evidence>
<sequence>MTSMLRSSAQVREIPTENIFKNCSHQIRCHCTSSCRMESCFQGNIRACLPFGSAIRTAAISLRTKNGFALPRSSIRRNACENTILIRAFFNSWTPDVCYVGLQNSRALTSTVSLLVPTTETFGPK</sequence>
<reference evidence="2" key="1">
    <citation type="journal article" date="2021" name="BMC Genomics">
        <title>Chromosome-level genome assembly and manually-curated proteome of model necrotroph Parastagonospora nodorum Sn15 reveals a genome-wide trove of candidate effector homologs, and redundancy of virulence-related functions within an accessory chromosome.</title>
        <authorList>
            <person name="Bertazzoni S."/>
            <person name="Jones D.A.B."/>
            <person name="Phan H.T."/>
            <person name="Tan K.-C."/>
            <person name="Hane J.K."/>
        </authorList>
    </citation>
    <scope>NUCLEOTIDE SEQUENCE [LARGE SCALE GENOMIC DNA]</scope>
    <source>
        <strain evidence="2">SN15 / ATCC MYA-4574 / FGSC 10173)</strain>
    </source>
</reference>
<dbReference type="Proteomes" id="UP000663193">
    <property type="component" value="Chromosome 16"/>
</dbReference>
<proteinExistence type="predicted"/>